<evidence type="ECO:0000256" key="3">
    <source>
        <dbReference type="ARBA" id="ARBA00018873"/>
    </source>
</evidence>
<evidence type="ECO:0000256" key="2">
    <source>
        <dbReference type="ARBA" id="ARBA00004370"/>
    </source>
</evidence>
<name>A0AAE0SVJ7_9BIVA</name>
<feature type="transmembrane region" description="Helical" evidence="9">
    <location>
        <begin position="35"/>
        <end position="57"/>
    </location>
</feature>
<evidence type="ECO:0000256" key="6">
    <source>
        <dbReference type="ARBA" id="ARBA00023136"/>
    </source>
</evidence>
<dbReference type="PANTHER" id="PTHR46061:SF3">
    <property type="entry name" value="THYROTROPIN-RELEASING HORMONE RECEPTOR"/>
    <property type="match status" value="1"/>
</dbReference>
<dbReference type="GO" id="GO:0016020">
    <property type="term" value="C:membrane"/>
    <property type="evidence" value="ECO:0007669"/>
    <property type="project" value="UniProtKB-SubCell"/>
</dbReference>
<dbReference type="InterPro" id="IPR017452">
    <property type="entry name" value="GPCR_Rhodpsn_7TM"/>
</dbReference>
<feature type="region of interest" description="Disordered" evidence="8">
    <location>
        <begin position="88"/>
        <end position="108"/>
    </location>
</feature>
<evidence type="ECO:0000256" key="8">
    <source>
        <dbReference type="SAM" id="MobiDB-lite"/>
    </source>
</evidence>
<accession>A0AAE0SVJ7</accession>
<evidence type="ECO:0000256" key="7">
    <source>
        <dbReference type="ARBA" id="ARBA00032251"/>
    </source>
</evidence>
<dbReference type="Proteomes" id="UP001195483">
    <property type="component" value="Unassembled WGS sequence"/>
</dbReference>
<evidence type="ECO:0000256" key="1">
    <source>
        <dbReference type="ARBA" id="ARBA00004100"/>
    </source>
</evidence>
<evidence type="ECO:0000256" key="5">
    <source>
        <dbReference type="ARBA" id="ARBA00022989"/>
    </source>
</evidence>
<keyword evidence="12" id="KW-1185">Reference proteome</keyword>
<evidence type="ECO:0000256" key="4">
    <source>
        <dbReference type="ARBA" id="ARBA00022692"/>
    </source>
</evidence>
<comment type="function">
    <text evidence="1">Receptor for thyrotropin-releasing hormone (TRH). Upon ligand binding, this G-protein-coupled receptor triggers activation of the phosphatidylinositol (IP3)-calcium-protein kinase C (PKC) pathway.</text>
</comment>
<dbReference type="Gene3D" id="1.20.1070.10">
    <property type="entry name" value="Rhodopsin 7-helix transmembrane proteins"/>
    <property type="match status" value="1"/>
</dbReference>
<evidence type="ECO:0000256" key="9">
    <source>
        <dbReference type="SAM" id="Phobius"/>
    </source>
</evidence>
<evidence type="ECO:0000313" key="12">
    <source>
        <dbReference type="Proteomes" id="UP001195483"/>
    </source>
</evidence>
<keyword evidence="4 9" id="KW-0812">Transmembrane</keyword>
<gene>
    <name evidence="11" type="ORF">CHS0354_036219</name>
</gene>
<protein>
    <recommendedName>
        <fullName evidence="3">Thyrotropin-releasing hormone receptor</fullName>
    </recommendedName>
    <alternativeName>
        <fullName evidence="7">Thyroliberin receptor</fullName>
    </alternativeName>
</protein>
<dbReference type="AlphaFoldDB" id="A0AAE0SVJ7"/>
<reference evidence="11" key="1">
    <citation type="journal article" date="2021" name="Genome Biol. Evol.">
        <title>A High-Quality Reference Genome for a Parasitic Bivalve with Doubly Uniparental Inheritance (Bivalvia: Unionida).</title>
        <authorList>
            <person name="Smith C.H."/>
        </authorList>
    </citation>
    <scope>NUCLEOTIDE SEQUENCE</scope>
    <source>
        <strain evidence="11">CHS0354</strain>
    </source>
</reference>
<comment type="subcellular location">
    <subcellularLocation>
        <location evidence="2">Membrane</location>
    </subcellularLocation>
</comment>
<feature type="domain" description="G-protein coupled receptors family 1 profile" evidence="10">
    <location>
        <begin position="1"/>
        <end position="54"/>
    </location>
</feature>
<dbReference type="EMBL" id="JAEAOA010002121">
    <property type="protein sequence ID" value="KAK3598911.1"/>
    <property type="molecule type" value="Genomic_DNA"/>
</dbReference>
<dbReference type="PROSITE" id="PS50262">
    <property type="entry name" value="G_PROTEIN_RECEP_F1_2"/>
    <property type="match status" value="1"/>
</dbReference>
<dbReference type="InterPro" id="IPR002120">
    <property type="entry name" value="TRH_rcpt_1"/>
</dbReference>
<proteinExistence type="predicted"/>
<evidence type="ECO:0000259" key="10">
    <source>
        <dbReference type="PROSITE" id="PS50262"/>
    </source>
</evidence>
<keyword evidence="5 9" id="KW-1133">Transmembrane helix</keyword>
<dbReference type="PANTHER" id="PTHR46061">
    <property type="entry name" value="THYROTROPIN-RELEASING HORMONE RECEPTOR"/>
    <property type="match status" value="1"/>
</dbReference>
<dbReference type="SUPFAM" id="SSF81321">
    <property type="entry name" value="Family A G protein-coupled receptor-like"/>
    <property type="match status" value="1"/>
</dbReference>
<sequence>MLVVIVAVFGTTWLPYRMTVVYNSLAKERYMDNWFWLFCRTMIYINSAINPVLYNAMSIKFRRAIRRLLCCGKSLSRRQLAIFHNGHKETKGADGNEGCGRKLRTATP</sequence>
<comment type="caution">
    <text evidence="11">The sequence shown here is derived from an EMBL/GenBank/DDBJ whole genome shotgun (WGS) entry which is preliminary data.</text>
</comment>
<dbReference type="InterPro" id="IPR000276">
    <property type="entry name" value="GPCR_Rhodpsn"/>
</dbReference>
<dbReference type="Pfam" id="PF00001">
    <property type="entry name" value="7tm_1"/>
    <property type="match status" value="1"/>
</dbReference>
<evidence type="ECO:0000313" key="11">
    <source>
        <dbReference type="EMBL" id="KAK3598911.1"/>
    </source>
</evidence>
<reference evidence="11" key="3">
    <citation type="submission" date="2023-05" db="EMBL/GenBank/DDBJ databases">
        <authorList>
            <person name="Smith C.H."/>
        </authorList>
    </citation>
    <scope>NUCLEOTIDE SEQUENCE</scope>
    <source>
        <strain evidence="11">CHS0354</strain>
        <tissue evidence="11">Mantle</tissue>
    </source>
</reference>
<dbReference type="GO" id="GO:0004997">
    <property type="term" value="F:thyrotropin-releasing hormone receptor activity"/>
    <property type="evidence" value="ECO:0007669"/>
    <property type="project" value="InterPro"/>
</dbReference>
<reference evidence="11" key="2">
    <citation type="journal article" date="2021" name="Genome Biol. Evol.">
        <title>Developing a high-quality reference genome for a parasitic bivalve with doubly uniparental inheritance (Bivalvia: Unionida).</title>
        <authorList>
            <person name="Smith C.H."/>
        </authorList>
    </citation>
    <scope>NUCLEOTIDE SEQUENCE</scope>
    <source>
        <strain evidence="11">CHS0354</strain>
        <tissue evidence="11">Mantle</tissue>
    </source>
</reference>
<keyword evidence="6 9" id="KW-0472">Membrane</keyword>
<organism evidence="11 12">
    <name type="scientific">Potamilus streckersoni</name>
    <dbReference type="NCBI Taxonomy" id="2493646"/>
    <lineage>
        <taxon>Eukaryota</taxon>
        <taxon>Metazoa</taxon>
        <taxon>Spiralia</taxon>
        <taxon>Lophotrochozoa</taxon>
        <taxon>Mollusca</taxon>
        <taxon>Bivalvia</taxon>
        <taxon>Autobranchia</taxon>
        <taxon>Heteroconchia</taxon>
        <taxon>Palaeoheterodonta</taxon>
        <taxon>Unionida</taxon>
        <taxon>Unionoidea</taxon>
        <taxon>Unionidae</taxon>
        <taxon>Ambleminae</taxon>
        <taxon>Lampsilini</taxon>
        <taxon>Potamilus</taxon>
    </lineage>
</organism>